<dbReference type="InterPro" id="IPR001296">
    <property type="entry name" value="Glyco_trans_1"/>
</dbReference>
<gene>
    <name evidence="2" type="ORF">AKJ64_03110</name>
</gene>
<dbReference type="Gene3D" id="3.40.50.2000">
    <property type="entry name" value="Glycogen Phosphorylase B"/>
    <property type="match status" value="2"/>
</dbReference>
<keyword evidence="3" id="KW-1185">Reference proteome</keyword>
<evidence type="ECO:0000313" key="3">
    <source>
        <dbReference type="Proteomes" id="UP000070373"/>
    </source>
</evidence>
<name>A0A133UE59_9EURY</name>
<sequence length="89" mass="10391">MREEECWWKETPVVGSNVGGIPTQIVDGKTGYLVDPTDYDEAAKKVMDLLSDETLRKKMGQRGKERVRKKFLITRQIDDWLNLWMDFLA</sequence>
<protein>
    <recommendedName>
        <fullName evidence="1">Glycosyl transferase family 1 domain-containing protein</fullName>
    </recommendedName>
</protein>
<proteinExistence type="predicted"/>
<organism evidence="2 3">
    <name type="scientific">candidate division MSBL1 archaeon SCGC-AAA259E17</name>
    <dbReference type="NCBI Taxonomy" id="1698263"/>
    <lineage>
        <taxon>Archaea</taxon>
        <taxon>Methanobacteriati</taxon>
        <taxon>Methanobacteriota</taxon>
        <taxon>candidate division MSBL1</taxon>
    </lineage>
</organism>
<dbReference type="SUPFAM" id="SSF53756">
    <property type="entry name" value="UDP-Glycosyltransferase/glycogen phosphorylase"/>
    <property type="match status" value="1"/>
</dbReference>
<dbReference type="AlphaFoldDB" id="A0A133UE59"/>
<comment type="caution">
    <text evidence="2">The sequence shown here is derived from an EMBL/GenBank/DDBJ whole genome shotgun (WGS) entry which is preliminary data.</text>
</comment>
<dbReference type="EMBL" id="LHXN01000050">
    <property type="protein sequence ID" value="KXA92455.1"/>
    <property type="molecule type" value="Genomic_DNA"/>
</dbReference>
<dbReference type="PANTHER" id="PTHR47779:SF1">
    <property type="entry name" value="SYNTHASE (CCG-9), PUTATIVE (AFU_ORTHOLOGUE AFUA_3G12100)-RELATED"/>
    <property type="match status" value="1"/>
</dbReference>
<reference evidence="2 3" key="1">
    <citation type="journal article" date="2016" name="Sci. Rep.">
        <title>Metabolic traits of an uncultured archaeal lineage -MSBL1- from brine pools of the Red Sea.</title>
        <authorList>
            <person name="Mwirichia R."/>
            <person name="Alam I."/>
            <person name="Rashid M."/>
            <person name="Vinu M."/>
            <person name="Ba-Alawi W."/>
            <person name="Anthony Kamau A."/>
            <person name="Kamanda Ngugi D."/>
            <person name="Goker M."/>
            <person name="Klenk H.P."/>
            <person name="Bajic V."/>
            <person name="Stingl U."/>
        </authorList>
    </citation>
    <scope>NUCLEOTIDE SEQUENCE [LARGE SCALE GENOMIC DNA]</scope>
    <source>
        <strain evidence="2">SCGC-AAA259E17</strain>
    </source>
</reference>
<feature type="domain" description="Glycosyl transferase family 1" evidence="1">
    <location>
        <begin position="11"/>
        <end position="66"/>
    </location>
</feature>
<dbReference type="InterPro" id="IPR052078">
    <property type="entry name" value="Trehalose_Metab_GTase"/>
</dbReference>
<dbReference type="Proteomes" id="UP000070373">
    <property type="component" value="Unassembled WGS sequence"/>
</dbReference>
<evidence type="ECO:0000313" key="2">
    <source>
        <dbReference type="EMBL" id="KXA92455.1"/>
    </source>
</evidence>
<dbReference type="Pfam" id="PF00534">
    <property type="entry name" value="Glycos_transf_1"/>
    <property type="match status" value="1"/>
</dbReference>
<evidence type="ECO:0000259" key="1">
    <source>
        <dbReference type="Pfam" id="PF00534"/>
    </source>
</evidence>
<dbReference type="PANTHER" id="PTHR47779">
    <property type="entry name" value="SYNTHASE (CCG-9), PUTATIVE (AFU_ORTHOLOGUE AFUA_3G12100)-RELATED"/>
    <property type="match status" value="1"/>
</dbReference>
<dbReference type="GO" id="GO:0016757">
    <property type="term" value="F:glycosyltransferase activity"/>
    <property type="evidence" value="ECO:0007669"/>
    <property type="project" value="InterPro"/>
</dbReference>
<accession>A0A133UE59</accession>